<evidence type="ECO:0000259" key="9">
    <source>
        <dbReference type="Pfam" id="PF07282"/>
    </source>
</evidence>
<dbReference type="Pfam" id="PF01385">
    <property type="entry name" value="OrfB_IS605"/>
    <property type="match status" value="1"/>
</dbReference>
<dbReference type="KEGG" id="afx:JZ786_07770"/>
<comment type="similarity">
    <text evidence="1">In the C-terminal section; belongs to the transposase 35 family.</text>
</comment>
<evidence type="ECO:0000256" key="5">
    <source>
        <dbReference type="ARBA" id="ARBA00023125"/>
    </source>
</evidence>
<keyword evidence="12" id="KW-1185">Reference proteome</keyword>
<evidence type="ECO:0000259" key="10">
    <source>
        <dbReference type="Pfam" id="PF12323"/>
    </source>
</evidence>
<dbReference type="GO" id="GO:0003677">
    <property type="term" value="F:DNA binding"/>
    <property type="evidence" value="ECO:0007669"/>
    <property type="project" value="UniProtKB-KW"/>
</dbReference>
<evidence type="ECO:0000256" key="2">
    <source>
        <dbReference type="ARBA" id="ARBA00022578"/>
    </source>
</evidence>
<feature type="domain" description="Cas12f1-like TNB" evidence="9">
    <location>
        <begin position="296"/>
        <end position="363"/>
    </location>
</feature>
<dbReference type="EMBL" id="CP071182">
    <property type="protein sequence ID" value="QSO48838.1"/>
    <property type="molecule type" value="Genomic_DNA"/>
</dbReference>
<evidence type="ECO:0000256" key="4">
    <source>
        <dbReference type="ARBA" id="ARBA00022833"/>
    </source>
</evidence>
<dbReference type="Proteomes" id="UP000663505">
    <property type="component" value="Chromosome"/>
</dbReference>
<evidence type="ECO:0000256" key="7">
    <source>
        <dbReference type="SAM" id="Coils"/>
    </source>
</evidence>
<evidence type="ECO:0000313" key="11">
    <source>
        <dbReference type="EMBL" id="QSO48838.1"/>
    </source>
</evidence>
<feature type="domain" description="Transposase putative helix-turn-helix" evidence="10">
    <location>
        <begin position="1"/>
        <end position="45"/>
    </location>
</feature>
<keyword evidence="5" id="KW-0238">DNA-binding</keyword>
<keyword evidence="3" id="KW-0479">Metal-binding</keyword>
<dbReference type="GO" id="GO:0006310">
    <property type="term" value="P:DNA recombination"/>
    <property type="evidence" value="ECO:0007669"/>
    <property type="project" value="UniProtKB-KW"/>
</dbReference>
<evidence type="ECO:0000256" key="6">
    <source>
        <dbReference type="ARBA" id="ARBA00023172"/>
    </source>
</evidence>
<evidence type="ECO:0000313" key="12">
    <source>
        <dbReference type="Proteomes" id="UP000663505"/>
    </source>
</evidence>
<proteinExistence type="inferred from homology"/>
<feature type="domain" description="Probable transposase IS891/IS1136/IS1341" evidence="8">
    <location>
        <begin position="169"/>
        <end position="282"/>
    </location>
</feature>
<dbReference type="InterPro" id="IPR021027">
    <property type="entry name" value="Transposase_put_HTH"/>
</dbReference>
<name>A0A9X7W140_9BACL</name>
<dbReference type="NCBIfam" id="TIGR01766">
    <property type="entry name" value="IS200/IS605 family accessory protein TnpB-like domain"/>
    <property type="match status" value="1"/>
</dbReference>
<evidence type="ECO:0000259" key="8">
    <source>
        <dbReference type="Pfam" id="PF01385"/>
    </source>
</evidence>
<protein>
    <submittedName>
        <fullName evidence="11">Transposase</fullName>
    </submittedName>
</protein>
<feature type="coiled-coil region" evidence="7">
    <location>
        <begin position="211"/>
        <end position="255"/>
    </location>
</feature>
<dbReference type="GO" id="GO:0032196">
    <property type="term" value="P:transposition"/>
    <property type="evidence" value="ECO:0007669"/>
    <property type="project" value="UniProtKB-KW"/>
</dbReference>
<keyword evidence="6" id="KW-0233">DNA recombination</keyword>
<keyword evidence="4" id="KW-0862">Zinc</keyword>
<dbReference type="NCBIfam" id="NF040570">
    <property type="entry name" value="guided_TnpB"/>
    <property type="match status" value="1"/>
</dbReference>
<reference evidence="11 12" key="1">
    <citation type="submission" date="2021-02" db="EMBL/GenBank/DDBJ databases">
        <title>Alicyclobacillus curvatus sp. nov. and Alicyclobacillus mengziensis sp. nov., two acidophilic bacteria isolated from acid mine drainage.</title>
        <authorList>
            <person name="Huang Y."/>
        </authorList>
    </citation>
    <scope>NUCLEOTIDE SEQUENCE [LARGE SCALE GENOMIC DNA]</scope>
    <source>
        <strain evidence="11 12">S30H14</strain>
    </source>
</reference>
<sequence length="374" mass="43237">MKKAFKYRIYPSAEQEILINKTFGCVRFVYNRMLANRKETYEQFKDDKEALKQQKYLLPADFKKEFEWLKEVDSLALANAQLHLQTAYRNFFRDQSVGFPKFKSKHHDKKSYTTNNQGGTIRLMDSKTIRLPKLKDVRIKLHRQLPKGSVIKSATISKTPTGKYYVSVLVEYEAHIKPVAPTTETVFGLDYSSKSLFVDSQGNHADYPKFYRQAEAKLKRAQRKLSKRKKGSQNREKQRLKVAKLHEKVANQRKDFLHKLSRQIANAHTAVAIEDLNMRGMAQGLRLAKSTNDNGFGMLKTFLAYKLAEEGKQLIVIDQWFPSSKRCRFCQKENKKLTLADRTWTCSHCGAELDRDENAAINIKNEGCRILGIA</sequence>
<dbReference type="Pfam" id="PF07282">
    <property type="entry name" value="Cas12f1-like_TNB"/>
    <property type="match status" value="1"/>
</dbReference>
<dbReference type="AlphaFoldDB" id="A0A9X7W140"/>
<keyword evidence="2" id="KW-0815">Transposition</keyword>
<accession>A0A9X7W140</accession>
<dbReference type="GO" id="GO:0046872">
    <property type="term" value="F:metal ion binding"/>
    <property type="evidence" value="ECO:0007669"/>
    <property type="project" value="UniProtKB-KW"/>
</dbReference>
<dbReference type="RefSeq" id="WP_206658151.1">
    <property type="nucleotide sequence ID" value="NZ_CP071182.1"/>
</dbReference>
<evidence type="ECO:0000256" key="3">
    <source>
        <dbReference type="ARBA" id="ARBA00022723"/>
    </source>
</evidence>
<gene>
    <name evidence="11" type="ORF">JZ786_07770</name>
</gene>
<keyword evidence="7" id="KW-0175">Coiled coil</keyword>
<organism evidence="11 12">
    <name type="scientific">Alicyclobacillus mengziensis</name>
    <dbReference type="NCBI Taxonomy" id="2931921"/>
    <lineage>
        <taxon>Bacteria</taxon>
        <taxon>Bacillati</taxon>
        <taxon>Bacillota</taxon>
        <taxon>Bacilli</taxon>
        <taxon>Bacillales</taxon>
        <taxon>Alicyclobacillaceae</taxon>
        <taxon>Alicyclobacillus</taxon>
    </lineage>
</organism>
<evidence type="ECO:0000256" key="1">
    <source>
        <dbReference type="ARBA" id="ARBA00008761"/>
    </source>
</evidence>
<dbReference type="Pfam" id="PF12323">
    <property type="entry name" value="HTH_OrfB_IS605"/>
    <property type="match status" value="1"/>
</dbReference>
<dbReference type="InterPro" id="IPR001959">
    <property type="entry name" value="Transposase"/>
</dbReference>
<dbReference type="InterPro" id="IPR010095">
    <property type="entry name" value="Cas12f1-like_TNB"/>
</dbReference>